<dbReference type="GO" id="GO:0003955">
    <property type="term" value="F:NAD(P)H dehydrogenase (quinone) activity"/>
    <property type="evidence" value="ECO:0007669"/>
    <property type="project" value="TreeGrafter"/>
</dbReference>
<dbReference type="PANTHER" id="PTHR10204:SF34">
    <property type="entry name" value="NAD(P)H DEHYDROGENASE [QUINONE] 1 ISOFORM 1"/>
    <property type="match status" value="1"/>
</dbReference>
<dbReference type="GO" id="GO:0005829">
    <property type="term" value="C:cytosol"/>
    <property type="evidence" value="ECO:0007669"/>
    <property type="project" value="TreeGrafter"/>
</dbReference>
<evidence type="ECO:0000256" key="2">
    <source>
        <dbReference type="ARBA" id="ARBA00023002"/>
    </source>
</evidence>
<dbReference type="PANTHER" id="PTHR10204">
    <property type="entry name" value="NAD P H OXIDOREDUCTASE-RELATED"/>
    <property type="match status" value="1"/>
</dbReference>
<dbReference type="InterPro" id="IPR003680">
    <property type="entry name" value="Flavodoxin_fold"/>
</dbReference>
<gene>
    <name evidence="5" type="ORF">EAT49_18125</name>
</gene>
<dbReference type="InterPro" id="IPR029039">
    <property type="entry name" value="Flavoprotein-like_sf"/>
</dbReference>
<dbReference type="RefSeq" id="WP_123643728.1">
    <property type="nucleotide sequence ID" value="NZ_ML119091.1"/>
</dbReference>
<dbReference type="Gene3D" id="3.40.50.360">
    <property type="match status" value="1"/>
</dbReference>
<comment type="similarity">
    <text evidence="1">Belongs to the NAD(P)H dehydrogenase (quinone) family.</text>
</comment>
<evidence type="ECO:0000259" key="4">
    <source>
        <dbReference type="Pfam" id="PF02525"/>
    </source>
</evidence>
<evidence type="ECO:0000313" key="5">
    <source>
        <dbReference type="EMBL" id="ROT97725.1"/>
    </source>
</evidence>
<evidence type="ECO:0000313" key="6">
    <source>
        <dbReference type="Proteomes" id="UP000268016"/>
    </source>
</evidence>
<proteinExistence type="inferred from homology"/>
<dbReference type="OrthoDB" id="9798454at2"/>
<dbReference type="EMBL" id="RDRB01000011">
    <property type="protein sequence ID" value="ROT97725.1"/>
    <property type="molecule type" value="Genomic_DNA"/>
</dbReference>
<name>A0A3N2QRS6_9RHOB</name>
<dbReference type="InterPro" id="IPR051545">
    <property type="entry name" value="NAD(P)H_dehydrogenase_qn"/>
</dbReference>
<dbReference type="AlphaFoldDB" id="A0A3N2QRS6"/>
<evidence type="ECO:0000256" key="3">
    <source>
        <dbReference type="SAM" id="MobiDB-lite"/>
    </source>
</evidence>
<protein>
    <submittedName>
        <fullName evidence="5">Flavodoxin family protein</fullName>
    </submittedName>
</protein>
<feature type="region of interest" description="Disordered" evidence="3">
    <location>
        <begin position="226"/>
        <end position="248"/>
    </location>
</feature>
<reference evidence="5 6" key="1">
    <citation type="submission" date="2018-10" db="EMBL/GenBank/DDBJ databases">
        <title>Histidinibacterium lentulum gen. nov., sp. nov., a marine bacterium from the culture broth of Picochlorum sp. 122.</title>
        <authorList>
            <person name="Wang G."/>
        </authorList>
    </citation>
    <scope>NUCLEOTIDE SEQUENCE [LARGE SCALE GENOMIC DNA]</scope>
    <source>
        <strain evidence="5 6">B17</strain>
    </source>
</reference>
<comment type="caution">
    <text evidence="5">The sequence shown here is derived from an EMBL/GenBank/DDBJ whole genome shotgun (WGS) entry which is preliminary data.</text>
</comment>
<evidence type="ECO:0000256" key="1">
    <source>
        <dbReference type="ARBA" id="ARBA00006252"/>
    </source>
</evidence>
<organism evidence="5 6">
    <name type="scientific">Histidinibacterium lentulum</name>
    <dbReference type="NCBI Taxonomy" id="2480588"/>
    <lineage>
        <taxon>Bacteria</taxon>
        <taxon>Pseudomonadati</taxon>
        <taxon>Pseudomonadota</taxon>
        <taxon>Alphaproteobacteria</taxon>
        <taxon>Rhodobacterales</taxon>
        <taxon>Paracoccaceae</taxon>
        <taxon>Histidinibacterium</taxon>
    </lineage>
</organism>
<sequence length="248" mass="26928">MATLLVVTAHPEPQSFTAQWARATARHAEAAGHTVLTSDLCAQGFDPVEHPRHYAAPPEPFDALKAQAGADPLPPDVAAETGKIRAADLIVLHFPLWWFAPPAILKGWTERCLPHGHLHDTKHRFDTGHLRGKRVLFRVTTGSSAAESGPDGREGDTRLLLWPLAATFRYCGLTVLAPQIVHGVHGYHRAERKTALETRLKPLLDGPDDIATLCADRPALPFNADADFDDEGRLSPGAPSHSPFIARG</sequence>
<accession>A0A3N2QRS6</accession>
<keyword evidence="2" id="KW-0560">Oxidoreductase</keyword>
<dbReference type="Pfam" id="PF02525">
    <property type="entry name" value="Flavodoxin_2"/>
    <property type="match status" value="1"/>
</dbReference>
<keyword evidence="6" id="KW-1185">Reference proteome</keyword>
<dbReference type="Proteomes" id="UP000268016">
    <property type="component" value="Unassembled WGS sequence"/>
</dbReference>
<feature type="domain" description="Flavodoxin-like fold" evidence="4">
    <location>
        <begin position="3"/>
        <end position="193"/>
    </location>
</feature>
<dbReference type="SUPFAM" id="SSF52218">
    <property type="entry name" value="Flavoproteins"/>
    <property type="match status" value="1"/>
</dbReference>